<evidence type="ECO:0000313" key="1">
    <source>
        <dbReference type="EMBL" id="RTE73296.1"/>
    </source>
</evidence>
<protein>
    <submittedName>
        <fullName evidence="1">Uncharacterized protein</fullName>
    </submittedName>
</protein>
<sequence>MPASRLNSDRWVRINPRLFGDSGEQFSKSVAAVQHQAKRQANAPLGHPCMTEPAAPARLPFQRALSMLAAPPPRLEFPVLHETACSSAQELAFPAGEILAVLARVASVNDCPGEWA</sequence>
<dbReference type="Proteomes" id="UP000287124">
    <property type="component" value="Unassembled WGS sequence"/>
</dbReference>
<accession>A0A430LC30</accession>
<evidence type="ECO:0000313" key="2">
    <source>
        <dbReference type="Proteomes" id="UP000287124"/>
    </source>
</evidence>
<gene>
    <name evidence="1" type="ORF">BHE90_012263</name>
</gene>
<dbReference type="EMBL" id="MIKF01000269">
    <property type="protein sequence ID" value="RTE73296.1"/>
    <property type="molecule type" value="Genomic_DNA"/>
</dbReference>
<name>A0A430LC30_9HYPO</name>
<proteinExistence type="predicted"/>
<reference evidence="1 2" key="1">
    <citation type="submission" date="2017-06" db="EMBL/GenBank/DDBJ databases">
        <title>Comparative genomic analysis of Ambrosia Fusariam Clade fungi.</title>
        <authorList>
            <person name="Stajich J.E."/>
            <person name="Carrillo J."/>
            <person name="Kijimoto T."/>
            <person name="Eskalen A."/>
            <person name="O'Donnell K."/>
            <person name="Kasson M."/>
        </authorList>
    </citation>
    <scope>NUCLEOTIDE SEQUENCE [LARGE SCALE GENOMIC DNA]</scope>
    <source>
        <strain evidence="1 2">UCR1854</strain>
    </source>
</reference>
<comment type="caution">
    <text evidence="1">The sequence shown here is derived from an EMBL/GenBank/DDBJ whole genome shotgun (WGS) entry which is preliminary data.</text>
</comment>
<keyword evidence="2" id="KW-1185">Reference proteome</keyword>
<dbReference type="AlphaFoldDB" id="A0A430LC30"/>
<organism evidence="1 2">
    <name type="scientific">Fusarium euwallaceae</name>
    <dbReference type="NCBI Taxonomy" id="1147111"/>
    <lineage>
        <taxon>Eukaryota</taxon>
        <taxon>Fungi</taxon>
        <taxon>Dikarya</taxon>
        <taxon>Ascomycota</taxon>
        <taxon>Pezizomycotina</taxon>
        <taxon>Sordariomycetes</taxon>
        <taxon>Hypocreomycetidae</taxon>
        <taxon>Hypocreales</taxon>
        <taxon>Nectriaceae</taxon>
        <taxon>Fusarium</taxon>
        <taxon>Fusarium solani species complex</taxon>
    </lineage>
</organism>